<dbReference type="SMART" id="SM00421">
    <property type="entry name" value="HTH_LUXR"/>
    <property type="match status" value="1"/>
</dbReference>
<dbReference type="EMBL" id="QPIZ01000004">
    <property type="protein sequence ID" value="RCW38360.1"/>
    <property type="molecule type" value="Genomic_DNA"/>
</dbReference>
<name>A0A368VDI6_9BACT</name>
<dbReference type="GO" id="GO:0000160">
    <property type="term" value="P:phosphorelay signal transduction system"/>
    <property type="evidence" value="ECO:0007669"/>
    <property type="project" value="InterPro"/>
</dbReference>
<evidence type="ECO:0000259" key="4">
    <source>
        <dbReference type="PROSITE" id="PS50043"/>
    </source>
</evidence>
<keyword evidence="2" id="KW-0238">DNA-binding</keyword>
<dbReference type="PANTHER" id="PTHR43214:SF43">
    <property type="entry name" value="TWO-COMPONENT RESPONSE REGULATOR"/>
    <property type="match status" value="1"/>
</dbReference>
<organism evidence="6 7">
    <name type="scientific">Marinilabilia salmonicolor</name>
    <dbReference type="NCBI Taxonomy" id="989"/>
    <lineage>
        <taxon>Bacteria</taxon>
        <taxon>Pseudomonadati</taxon>
        <taxon>Bacteroidota</taxon>
        <taxon>Bacteroidia</taxon>
        <taxon>Marinilabiliales</taxon>
        <taxon>Marinilabiliaceae</taxon>
        <taxon>Marinilabilia</taxon>
    </lineage>
</organism>
<accession>A0A368VDI6</accession>
<dbReference type="GO" id="GO:0006355">
    <property type="term" value="P:regulation of DNA-templated transcription"/>
    <property type="evidence" value="ECO:0007669"/>
    <property type="project" value="InterPro"/>
</dbReference>
<gene>
    <name evidence="6" type="ORF">DFO77_104118</name>
</gene>
<evidence type="ECO:0000256" key="3">
    <source>
        <dbReference type="PROSITE-ProRule" id="PRU00169"/>
    </source>
</evidence>
<dbReference type="PROSITE" id="PS50110">
    <property type="entry name" value="RESPONSE_REGULATORY"/>
    <property type="match status" value="1"/>
</dbReference>
<keyword evidence="7" id="KW-1185">Reference proteome</keyword>
<reference evidence="6 7" key="1">
    <citation type="submission" date="2018-07" db="EMBL/GenBank/DDBJ databases">
        <title>Freshwater and sediment microbial communities from various areas in North America, analyzing microbe dynamics in response to fracking.</title>
        <authorList>
            <person name="Lamendella R."/>
        </authorList>
    </citation>
    <scope>NUCLEOTIDE SEQUENCE [LARGE SCALE GENOMIC DNA]</scope>
    <source>
        <strain evidence="6 7">160A</strain>
    </source>
</reference>
<dbReference type="RefSeq" id="WP_114436543.1">
    <property type="nucleotide sequence ID" value="NZ_QPIZ01000004.1"/>
</dbReference>
<dbReference type="SUPFAM" id="SSF46894">
    <property type="entry name" value="C-terminal effector domain of the bipartite response regulators"/>
    <property type="match status" value="1"/>
</dbReference>
<keyword evidence="1 3" id="KW-0597">Phosphoprotein</keyword>
<dbReference type="InterPro" id="IPR011006">
    <property type="entry name" value="CheY-like_superfamily"/>
</dbReference>
<dbReference type="Proteomes" id="UP000252733">
    <property type="component" value="Unassembled WGS sequence"/>
</dbReference>
<protein>
    <submittedName>
        <fullName evidence="6">LuxR family two component transcriptional regulator</fullName>
    </submittedName>
</protein>
<dbReference type="PANTHER" id="PTHR43214">
    <property type="entry name" value="TWO-COMPONENT RESPONSE REGULATOR"/>
    <property type="match status" value="1"/>
</dbReference>
<dbReference type="SMART" id="SM00448">
    <property type="entry name" value="REC"/>
    <property type="match status" value="1"/>
</dbReference>
<feature type="domain" description="HTH luxR-type" evidence="4">
    <location>
        <begin position="141"/>
        <end position="206"/>
    </location>
</feature>
<evidence type="ECO:0000259" key="5">
    <source>
        <dbReference type="PROSITE" id="PS50110"/>
    </source>
</evidence>
<dbReference type="InterPro" id="IPR016032">
    <property type="entry name" value="Sig_transdc_resp-reg_C-effctor"/>
</dbReference>
<dbReference type="Pfam" id="PF00072">
    <property type="entry name" value="Response_reg"/>
    <property type="match status" value="1"/>
</dbReference>
<evidence type="ECO:0000256" key="1">
    <source>
        <dbReference type="ARBA" id="ARBA00022553"/>
    </source>
</evidence>
<feature type="domain" description="Response regulatory" evidence="5">
    <location>
        <begin position="2"/>
        <end position="118"/>
    </location>
</feature>
<dbReference type="GO" id="GO:0003677">
    <property type="term" value="F:DNA binding"/>
    <property type="evidence" value="ECO:0007669"/>
    <property type="project" value="UniProtKB-KW"/>
</dbReference>
<dbReference type="InterPro" id="IPR000792">
    <property type="entry name" value="Tscrpt_reg_LuxR_C"/>
</dbReference>
<dbReference type="CDD" id="cd17535">
    <property type="entry name" value="REC_NarL-like"/>
    <property type="match status" value="1"/>
</dbReference>
<dbReference type="InterPro" id="IPR058245">
    <property type="entry name" value="NreC/VraR/RcsB-like_REC"/>
</dbReference>
<sequence>MILYIVDDHQLFREGLRFLLSEWDFVTEIREAEGGEIFIEMIKGQKPGIVLMDIELSGINGIQTTEKCLKEHPEWKVIALSMYGNENYYTGMIDAGASGFLLKNSKLEDVKKAITEVAQGNNFFSSEILSGIIHNINKKQNGPRNSELTEREIEVLFNICKGLSNSAIAEQLNVSKRTIDKHRENILIKTHSSNTAQMVVYAIKNKIFEI</sequence>
<comment type="caution">
    <text evidence="6">The sequence shown here is derived from an EMBL/GenBank/DDBJ whole genome shotgun (WGS) entry which is preliminary data.</text>
</comment>
<dbReference type="Gene3D" id="3.40.50.2300">
    <property type="match status" value="1"/>
</dbReference>
<evidence type="ECO:0000313" key="7">
    <source>
        <dbReference type="Proteomes" id="UP000252733"/>
    </source>
</evidence>
<dbReference type="CDD" id="cd06170">
    <property type="entry name" value="LuxR_C_like"/>
    <property type="match status" value="1"/>
</dbReference>
<evidence type="ECO:0000313" key="6">
    <source>
        <dbReference type="EMBL" id="RCW38360.1"/>
    </source>
</evidence>
<dbReference type="InterPro" id="IPR001789">
    <property type="entry name" value="Sig_transdc_resp-reg_receiver"/>
</dbReference>
<evidence type="ECO:0000256" key="2">
    <source>
        <dbReference type="ARBA" id="ARBA00023125"/>
    </source>
</evidence>
<dbReference type="InterPro" id="IPR039420">
    <property type="entry name" value="WalR-like"/>
</dbReference>
<dbReference type="PROSITE" id="PS00622">
    <property type="entry name" value="HTH_LUXR_1"/>
    <property type="match status" value="1"/>
</dbReference>
<dbReference type="AlphaFoldDB" id="A0A368VDI6"/>
<feature type="modified residue" description="4-aspartylphosphate" evidence="3">
    <location>
        <position position="53"/>
    </location>
</feature>
<dbReference type="PRINTS" id="PR00038">
    <property type="entry name" value="HTHLUXR"/>
</dbReference>
<dbReference type="PROSITE" id="PS50043">
    <property type="entry name" value="HTH_LUXR_2"/>
    <property type="match status" value="1"/>
</dbReference>
<dbReference type="Pfam" id="PF00196">
    <property type="entry name" value="GerE"/>
    <property type="match status" value="1"/>
</dbReference>
<dbReference type="SUPFAM" id="SSF52172">
    <property type="entry name" value="CheY-like"/>
    <property type="match status" value="1"/>
</dbReference>
<proteinExistence type="predicted"/>